<keyword evidence="2" id="KW-0413">Isomerase</keyword>
<protein>
    <submittedName>
        <fullName evidence="2">R15P Isomerase</fullName>
    </submittedName>
</protein>
<dbReference type="SUPFAM" id="SSF100950">
    <property type="entry name" value="NagB/RpiA/CoA transferase-like"/>
    <property type="match status" value="1"/>
</dbReference>
<accession>A0A447IU60</accession>
<dbReference type="Gene3D" id="1.20.120.420">
    <property type="entry name" value="translation initiation factor eif-2b, domain 1"/>
    <property type="match status" value="1"/>
</dbReference>
<comment type="similarity">
    <text evidence="1">Belongs to the eIF-2B alpha/beta/delta subunits family.</text>
</comment>
<evidence type="ECO:0000256" key="1">
    <source>
        <dbReference type="RuleBase" id="RU003814"/>
    </source>
</evidence>
<evidence type="ECO:0000313" key="2">
    <source>
        <dbReference type="EMBL" id="VDS11054.1"/>
    </source>
</evidence>
<dbReference type="EMBL" id="LR131666">
    <property type="protein sequence ID" value="VDS11054.1"/>
    <property type="molecule type" value="Genomic_DNA"/>
</dbReference>
<dbReference type="PANTHER" id="PTHR43475:SF2">
    <property type="entry name" value="RIBOSE 1,5-BISPHOSPHATE ISOMERASE"/>
    <property type="match status" value="1"/>
</dbReference>
<proteinExistence type="inferred from homology"/>
<reference evidence="2" key="1">
    <citation type="submission" date="2018-12" db="EMBL/GenBank/DDBJ databases">
        <authorList>
            <person name="Jaffe A."/>
        </authorList>
    </citation>
    <scope>NUCLEOTIDE SEQUENCE</scope>
</reference>
<dbReference type="InterPro" id="IPR042529">
    <property type="entry name" value="IF_2B-like_C"/>
</dbReference>
<dbReference type="GO" id="GO:0046523">
    <property type="term" value="F:S-methyl-5-thioribose-1-phosphate isomerase activity"/>
    <property type="evidence" value="ECO:0007669"/>
    <property type="project" value="TreeGrafter"/>
</dbReference>
<dbReference type="Pfam" id="PF01008">
    <property type="entry name" value="IF-2B"/>
    <property type="match status" value="1"/>
</dbReference>
<dbReference type="InterPro" id="IPR037171">
    <property type="entry name" value="NagB/RpiA_transferase-like"/>
</dbReference>
<dbReference type="InterPro" id="IPR027363">
    <property type="entry name" value="M1Pi_N"/>
</dbReference>
<dbReference type="Gene3D" id="3.40.50.10470">
    <property type="entry name" value="Translation initiation factor eif-2b, domain 2"/>
    <property type="match status" value="1"/>
</dbReference>
<dbReference type="AlphaFoldDB" id="A0A447IU60"/>
<name>A0A447IU60_9ARCH</name>
<organism evidence="2">
    <name type="scientific">uncultured Candidatus Pacearchaeota archaeon</name>
    <dbReference type="NCBI Taxonomy" id="2109283"/>
    <lineage>
        <taxon>Archaea</taxon>
        <taxon>Candidatus Pacearchaeota</taxon>
        <taxon>environmental samples</taxon>
    </lineage>
</organism>
<sequence>MDSFSKICKDIKSIKIQGATNVAKAAIKAYYIKPTKKSKEILIKLRPTEPMLQNALNIIEKSSYENVLNHFDNVQEFINYYVQKLIKPNSVIFTHCHSNTLAKALISAHKSGIKFSMINTETRPLYQGHITARQLSKAGISITMSIDSAILEDIKKSDFVLLGADAITRKGVLNKIGSASIARISKDYKKPLYIITDSWKFSSHKVPIEKRSIKEIWSRAPKNVKIENFSFELIPPKQITGVISEFGVLNYKQFIKEAKKNLKSYGVR</sequence>
<gene>
    <name evidence="2" type="primary">e2b2</name>
</gene>
<dbReference type="InterPro" id="IPR000649">
    <property type="entry name" value="IF-2B-related"/>
</dbReference>
<dbReference type="GO" id="GO:0019509">
    <property type="term" value="P:L-methionine salvage from methylthioadenosine"/>
    <property type="evidence" value="ECO:0007669"/>
    <property type="project" value="TreeGrafter"/>
</dbReference>
<dbReference type="PANTHER" id="PTHR43475">
    <property type="entry name" value="METHYLTHIORIBOSE-1-PHOSPHATE ISOMERASE"/>
    <property type="match status" value="1"/>
</dbReference>